<keyword evidence="1 2" id="KW-0694">RNA-binding</keyword>
<dbReference type="Pfam" id="PF10378">
    <property type="entry name" value="RRM"/>
    <property type="match status" value="1"/>
</dbReference>
<dbReference type="PANTHER" id="PTHR14089:SF10">
    <property type="entry name" value="RNA-BINDING PROTEIN NAB6"/>
    <property type="match status" value="1"/>
</dbReference>
<dbReference type="InterPro" id="IPR035979">
    <property type="entry name" value="RBD_domain_sf"/>
</dbReference>
<protein>
    <submittedName>
        <fullName evidence="5">RNA-binding protein NAB6</fullName>
    </submittedName>
</protein>
<dbReference type="SUPFAM" id="SSF54928">
    <property type="entry name" value="RNA-binding domain, RBD"/>
    <property type="match status" value="2"/>
</dbReference>
<keyword evidence="6" id="KW-1185">Reference proteome</keyword>
<evidence type="ECO:0000313" key="5">
    <source>
        <dbReference type="EMBL" id="KAL3233657.1"/>
    </source>
</evidence>
<name>A0ABR4NXP9_9SACH</name>
<accession>A0ABR4NXP9</accession>
<reference evidence="5 6" key="1">
    <citation type="submission" date="2024-05" db="EMBL/GenBank/DDBJ databases">
        <title>Long read based assembly of the Candida bracarensis genome reveals expanded adhesin content.</title>
        <authorList>
            <person name="Marcet-Houben M."/>
            <person name="Ksiezopolska E."/>
            <person name="Gabaldon T."/>
        </authorList>
    </citation>
    <scope>NUCLEOTIDE SEQUENCE [LARGE SCALE GENOMIC DNA]</scope>
    <source>
        <strain evidence="5 6">CBM6</strain>
    </source>
</reference>
<organism evidence="5 6">
    <name type="scientific">Nakaseomyces bracarensis</name>
    <dbReference type="NCBI Taxonomy" id="273131"/>
    <lineage>
        <taxon>Eukaryota</taxon>
        <taxon>Fungi</taxon>
        <taxon>Dikarya</taxon>
        <taxon>Ascomycota</taxon>
        <taxon>Saccharomycotina</taxon>
        <taxon>Saccharomycetes</taxon>
        <taxon>Saccharomycetales</taxon>
        <taxon>Saccharomycetaceae</taxon>
        <taxon>Nakaseomyces</taxon>
    </lineage>
</organism>
<feature type="compositionally biased region" description="Low complexity" evidence="3">
    <location>
        <begin position="980"/>
        <end position="994"/>
    </location>
</feature>
<evidence type="ECO:0000313" key="6">
    <source>
        <dbReference type="Proteomes" id="UP001623330"/>
    </source>
</evidence>
<dbReference type="InterPro" id="IPR018835">
    <property type="entry name" value="RNA-binding_domain_put"/>
</dbReference>
<proteinExistence type="predicted"/>
<feature type="region of interest" description="Disordered" evidence="3">
    <location>
        <begin position="930"/>
        <end position="1028"/>
    </location>
</feature>
<gene>
    <name evidence="5" type="ORF">RNJ44_03697</name>
</gene>
<feature type="domain" description="RRM" evidence="4">
    <location>
        <begin position="621"/>
        <end position="694"/>
    </location>
</feature>
<dbReference type="Proteomes" id="UP001623330">
    <property type="component" value="Unassembled WGS sequence"/>
</dbReference>
<feature type="compositionally biased region" description="Polar residues" evidence="3">
    <location>
        <begin position="956"/>
        <end position="967"/>
    </location>
</feature>
<feature type="compositionally biased region" description="Basic and acidic residues" evidence="3">
    <location>
        <begin position="946"/>
        <end position="955"/>
    </location>
</feature>
<sequence>MSDRGRKNNMRIPHPGFPYVAAPMMAPMNGSQPYYAQMPGPDVYFAPPQQPMFPNSPYQNVPPTPFDTAYGASLLPSHLLMGSPMISTPNLPRDAGDMMNGYENGKGHFNRGTNMKYGRNGPYSSNVHQNSNLGYSGPISNGNNRSRSSLSKISHNMKMERAFSVGKGTDGGRRKSTGKKRTPVNITKRLCIPFSIRYKVLPKGDDTYKTRSLLFENISNDPTNLRKLMKLIINYREVESVYLVANDKIAEDKKEQNQDKEEEEEEEEEQVSGILLSFLSRQAAMDFYNNLLQRLPEFKKVLNSKKLNVEFVAFSYTRAGSDEENEYELYNENLLGEEIYSQDATRSIAVEFYSPVDEKSLFEKLSFLNDEKNCRYILEAVDIISAEEATPELPSNYVILTFINITMAIETIEYLRANLMNYDVNECFFVSIKDRKECTDTSPKSSTLNISESSNESSEISLEIENKNITIDRELEALTFELNSLDITETSLEIYRAKYAEPEINLHNEHLLSVLPSHMYIYNDEGAVDAHTPLYLHKNLTDSNSIIGSPFAGFVDPSMSHVMIPGNGMIGNFDQPNDFGMDPRMLPRFSNTNNVITQSIEDRMNTSAKIAAAMGGDADNRTVYIGNINPRSKVEDICNVVRGGILQNIKFIEDKRICFVTFIEAPAAAQFCANSFIDPIVLHGNTLKVGWGHHSGPLPKSIALTVTIGANRNVYVSLPEYAFKDKFINDPKYKEYHEKFKLPSQEQLRKDFSTYGDIEQINYLKDSHCCWVNFMNITAAIRLVEDIKHNDGIDFHRKFNNRYEGLIINYGKDRCGNINKNLIAGKNSKFFKKVRKPSYDIRIRRMEENRRRQEDTLRDQKQNSIQLDSLGIHVERGFSNDSKNEEFHADDEQGINEDDENTDSSHIAEHLGIGIASKKNGFYDIPSGSEESVISEMETGLSKETSSSDRKEAGNKNDSFVPKSNLSHAPPRAPATLGIQYKKNQNQNQPPQLSNKKKNKGRPRPDSSNRKNNNNGFGSRQQPVRPIPGSDVMAQYLAQLQHSTFMYAANILGASVDPNEEPSSP</sequence>
<dbReference type="InterPro" id="IPR000504">
    <property type="entry name" value="RRM_dom"/>
</dbReference>
<evidence type="ECO:0000256" key="3">
    <source>
        <dbReference type="SAM" id="MobiDB-lite"/>
    </source>
</evidence>
<dbReference type="InterPro" id="IPR012677">
    <property type="entry name" value="Nucleotide-bd_a/b_plait_sf"/>
</dbReference>
<evidence type="ECO:0000259" key="4">
    <source>
        <dbReference type="PROSITE" id="PS50102"/>
    </source>
</evidence>
<evidence type="ECO:0000256" key="2">
    <source>
        <dbReference type="PROSITE-ProRule" id="PRU00176"/>
    </source>
</evidence>
<dbReference type="PANTHER" id="PTHR14089">
    <property type="entry name" value="PRE-MRNA-SPLICING FACTOR RBM22"/>
    <property type="match status" value="1"/>
</dbReference>
<dbReference type="EMBL" id="JBEVYD010000004">
    <property type="protein sequence ID" value="KAL3233657.1"/>
    <property type="molecule type" value="Genomic_DNA"/>
</dbReference>
<dbReference type="InterPro" id="IPR039171">
    <property type="entry name" value="Cwc2/Slt11"/>
</dbReference>
<evidence type="ECO:0000256" key="1">
    <source>
        <dbReference type="ARBA" id="ARBA00022884"/>
    </source>
</evidence>
<feature type="compositionally biased region" description="Basic and acidic residues" evidence="3">
    <location>
        <begin position="850"/>
        <end position="861"/>
    </location>
</feature>
<dbReference type="InterPro" id="IPR018885">
    <property type="entry name" value="mRNA-bd_dom"/>
</dbReference>
<feature type="region of interest" description="Disordered" evidence="3">
    <location>
        <begin position="850"/>
        <end position="870"/>
    </location>
</feature>
<dbReference type="PROSITE" id="PS50102">
    <property type="entry name" value="RRM"/>
    <property type="match status" value="1"/>
</dbReference>
<dbReference type="Gene3D" id="3.30.70.330">
    <property type="match status" value="2"/>
</dbReference>
<feature type="compositionally biased region" description="Polar residues" evidence="3">
    <location>
        <begin position="1010"/>
        <end position="1022"/>
    </location>
</feature>
<comment type="caution">
    <text evidence="5">The sequence shown here is derived from an EMBL/GenBank/DDBJ whole genome shotgun (WGS) entry which is preliminary data.</text>
</comment>
<dbReference type="SMART" id="SM00360">
    <property type="entry name" value="RRM"/>
    <property type="match status" value="1"/>
</dbReference>
<dbReference type="Pfam" id="PF10567">
    <property type="entry name" value="Nab6_mRNP_bdg"/>
    <property type="match status" value="1"/>
</dbReference>